<dbReference type="EMBL" id="GGEC01046826">
    <property type="protein sequence ID" value="MBX27310.1"/>
    <property type="molecule type" value="Transcribed_RNA"/>
</dbReference>
<sequence length="12" mass="1399">MNGELVRTRPII</sequence>
<evidence type="ECO:0000313" key="1">
    <source>
        <dbReference type="EMBL" id="MBX27310.1"/>
    </source>
</evidence>
<organism evidence="1">
    <name type="scientific">Rhizophora mucronata</name>
    <name type="common">Asiatic mangrove</name>
    <dbReference type="NCBI Taxonomy" id="61149"/>
    <lineage>
        <taxon>Eukaryota</taxon>
        <taxon>Viridiplantae</taxon>
        <taxon>Streptophyta</taxon>
        <taxon>Embryophyta</taxon>
        <taxon>Tracheophyta</taxon>
        <taxon>Spermatophyta</taxon>
        <taxon>Magnoliopsida</taxon>
        <taxon>eudicotyledons</taxon>
        <taxon>Gunneridae</taxon>
        <taxon>Pentapetalae</taxon>
        <taxon>rosids</taxon>
        <taxon>fabids</taxon>
        <taxon>Malpighiales</taxon>
        <taxon>Rhizophoraceae</taxon>
        <taxon>Rhizophora</taxon>
    </lineage>
</organism>
<accession>A0A2P2MAS1</accession>
<proteinExistence type="predicted"/>
<reference evidence="1" key="1">
    <citation type="submission" date="2018-02" db="EMBL/GenBank/DDBJ databases">
        <title>Rhizophora mucronata_Transcriptome.</title>
        <authorList>
            <person name="Meera S.P."/>
            <person name="Sreeshan A."/>
            <person name="Augustine A."/>
        </authorList>
    </citation>
    <scope>NUCLEOTIDE SEQUENCE</scope>
    <source>
        <tissue evidence="1">Leaf</tissue>
    </source>
</reference>
<protein>
    <submittedName>
        <fullName evidence="1">Uncharacterized protein</fullName>
    </submittedName>
</protein>
<name>A0A2P2MAS1_RHIMU</name>